<keyword evidence="2" id="KW-1185">Reference proteome</keyword>
<dbReference type="Proteomes" id="UP001165064">
    <property type="component" value="Unassembled WGS sequence"/>
</dbReference>
<evidence type="ECO:0000313" key="1">
    <source>
        <dbReference type="EMBL" id="GME70278.1"/>
    </source>
</evidence>
<proteinExistence type="predicted"/>
<name>A0ACB5SRE1_AMBMO</name>
<gene>
    <name evidence="1" type="ORF">Amon02_000012900</name>
</gene>
<protein>
    <submittedName>
        <fullName evidence="1">Unnamed protein product</fullName>
    </submittedName>
</protein>
<dbReference type="EMBL" id="BSXS01000012">
    <property type="protein sequence ID" value="GME70278.1"/>
    <property type="molecule type" value="Genomic_DNA"/>
</dbReference>
<sequence>MNFFSIAATTLFMISSAFAETIQLDVRSDNVQLSGAGVVAYEEGGSNIYLFAVHGDYNSTDFEFNGETLSVPDEDYTWNVSNSVGVLGLTTDPSTGFTFTEDGVLQLNGDSESFYACYNSTEDPHHRSANFGTFQLFYDHTPTDTACAKVELIKELQTSVSAPPVSA</sequence>
<evidence type="ECO:0000313" key="2">
    <source>
        <dbReference type="Proteomes" id="UP001165064"/>
    </source>
</evidence>
<accession>A0ACB5SRE1</accession>
<reference evidence="1" key="1">
    <citation type="submission" date="2023-04" db="EMBL/GenBank/DDBJ databases">
        <title>Ambrosiozyma monospora NBRC 10751.</title>
        <authorList>
            <person name="Ichikawa N."/>
            <person name="Sato H."/>
            <person name="Tonouchi N."/>
        </authorList>
    </citation>
    <scope>NUCLEOTIDE SEQUENCE</scope>
    <source>
        <strain evidence="1">NBRC 10751</strain>
    </source>
</reference>
<comment type="caution">
    <text evidence="1">The sequence shown here is derived from an EMBL/GenBank/DDBJ whole genome shotgun (WGS) entry which is preliminary data.</text>
</comment>
<organism evidence="1 2">
    <name type="scientific">Ambrosiozyma monospora</name>
    <name type="common">Yeast</name>
    <name type="synonym">Endomycopsis monosporus</name>
    <dbReference type="NCBI Taxonomy" id="43982"/>
    <lineage>
        <taxon>Eukaryota</taxon>
        <taxon>Fungi</taxon>
        <taxon>Dikarya</taxon>
        <taxon>Ascomycota</taxon>
        <taxon>Saccharomycotina</taxon>
        <taxon>Pichiomycetes</taxon>
        <taxon>Pichiales</taxon>
        <taxon>Pichiaceae</taxon>
        <taxon>Ambrosiozyma</taxon>
    </lineage>
</organism>